<evidence type="ECO:0000313" key="4">
    <source>
        <dbReference type="EMBL" id="MDI6447859.1"/>
    </source>
</evidence>
<keyword evidence="5" id="KW-1185">Reference proteome</keyword>
<evidence type="ECO:0000256" key="1">
    <source>
        <dbReference type="ARBA" id="ARBA00006865"/>
    </source>
</evidence>
<dbReference type="PANTHER" id="PTHR10963:SF55">
    <property type="entry name" value="GLYCOSIDE HYDROLASE FAMILY 16 PROTEIN"/>
    <property type="match status" value="1"/>
</dbReference>
<protein>
    <submittedName>
        <fullName evidence="4">Glycoside hydrolase family 16 protein</fullName>
    </submittedName>
</protein>
<comment type="similarity">
    <text evidence="1">Belongs to the glycosyl hydrolase 16 family.</text>
</comment>
<dbReference type="Proteomes" id="UP001431776">
    <property type="component" value="Unassembled WGS sequence"/>
</dbReference>
<dbReference type="CDD" id="cd08023">
    <property type="entry name" value="GH16_laminarinase_like"/>
    <property type="match status" value="1"/>
</dbReference>
<keyword evidence="2" id="KW-0732">Signal</keyword>
<dbReference type="InterPro" id="IPR050546">
    <property type="entry name" value="Glycosyl_Hydrlase_16"/>
</dbReference>
<proteinExistence type="inferred from homology"/>
<accession>A0AAW6TVZ7</accession>
<name>A0AAW6TVZ7_9BACT</name>
<dbReference type="PROSITE" id="PS51762">
    <property type="entry name" value="GH16_2"/>
    <property type="match status" value="1"/>
</dbReference>
<feature type="domain" description="GH16" evidence="3">
    <location>
        <begin position="24"/>
        <end position="280"/>
    </location>
</feature>
<dbReference type="Pfam" id="PF00722">
    <property type="entry name" value="Glyco_hydro_16"/>
    <property type="match status" value="1"/>
</dbReference>
<dbReference type="Gene3D" id="2.60.120.200">
    <property type="match status" value="1"/>
</dbReference>
<dbReference type="GO" id="GO:0005975">
    <property type="term" value="P:carbohydrate metabolic process"/>
    <property type="evidence" value="ECO:0007669"/>
    <property type="project" value="InterPro"/>
</dbReference>
<feature type="signal peptide" evidence="2">
    <location>
        <begin position="1"/>
        <end position="21"/>
    </location>
</feature>
<feature type="chain" id="PRO_5043453980" evidence="2">
    <location>
        <begin position="22"/>
        <end position="280"/>
    </location>
</feature>
<dbReference type="EMBL" id="JASCXX010000002">
    <property type="protein sequence ID" value="MDI6447859.1"/>
    <property type="molecule type" value="Genomic_DNA"/>
</dbReference>
<keyword evidence="4" id="KW-0378">Hydrolase</keyword>
<evidence type="ECO:0000259" key="3">
    <source>
        <dbReference type="PROSITE" id="PS51762"/>
    </source>
</evidence>
<comment type="caution">
    <text evidence="4">The sequence shown here is derived from an EMBL/GenBank/DDBJ whole genome shotgun (WGS) entry which is preliminary data.</text>
</comment>
<dbReference type="InterPro" id="IPR000757">
    <property type="entry name" value="Beta-glucanase-like"/>
</dbReference>
<dbReference type="InterPro" id="IPR013320">
    <property type="entry name" value="ConA-like_dom_sf"/>
</dbReference>
<dbReference type="SUPFAM" id="SSF49899">
    <property type="entry name" value="Concanavalin A-like lectins/glucanases"/>
    <property type="match status" value="1"/>
</dbReference>
<dbReference type="GO" id="GO:0004553">
    <property type="term" value="F:hydrolase activity, hydrolyzing O-glycosyl compounds"/>
    <property type="evidence" value="ECO:0007669"/>
    <property type="project" value="InterPro"/>
</dbReference>
<dbReference type="AlphaFoldDB" id="A0AAW6TVZ7"/>
<evidence type="ECO:0000256" key="2">
    <source>
        <dbReference type="SAM" id="SignalP"/>
    </source>
</evidence>
<sequence length="280" mass="32606">MKTAFCTIAILVSAAPLTHMSAAEETDGYKLVWADEFNKDGWPDPNHWVYEHGFVRNEELQWYQPDNARCENGLLVIEARRERLPNPNYDPDGTNWRRSRPYAEYTSACLKTAGLHNWTFGRFEMRGRIDTHAGLWPAFWTLGSARPWPGCGEIDIMEYYRGMLLANACWASERRWVAIWDDLKKPITDFGDPDEWSSKFHVWRMDWDRDNIKLYIDGELLNTIELSKTINRTPDRANPFHEPHYILLNLAIGGTNGGDPSATEFPARFEIDYVRVYRKP</sequence>
<dbReference type="PANTHER" id="PTHR10963">
    <property type="entry name" value="GLYCOSYL HYDROLASE-RELATED"/>
    <property type="match status" value="1"/>
</dbReference>
<dbReference type="RefSeq" id="WP_432212200.1">
    <property type="nucleotide sequence ID" value="NZ_JASCXX010000002.1"/>
</dbReference>
<gene>
    <name evidence="4" type="ORF">QJ522_02290</name>
</gene>
<reference evidence="4" key="1">
    <citation type="submission" date="2023-05" db="EMBL/GenBank/DDBJ databases">
        <title>Anaerotaeda fermentans gen. nov., sp. nov., a novel anaerobic planctomycete of the new family within the order Sedimentisphaerales isolated from Taman Peninsula, Russia.</title>
        <authorList>
            <person name="Khomyakova M.A."/>
            <person name="Merkel A.Y."/>
            <person name="Slobodkin A.I."/>
        </authorList>
    </citation>
    <scope>NUCLEOTIDE SEQUENCE</scope>
    <source>
        <strain evidence="4">M17dextr</strain>
    </source>
</reference>
<evidence type="ECO:0000313" key="5">
    <source>
        <dbReference type="Proteomes" id="UP001431776"/>
    </source>
</evidence>
<organism evidence="4 5">
    <name type="scientific">Anaerobaca lacustris</name>
    <dbReference type="NCBI Taxonomy" id="3044600"/>
    <lineage>
        <taxon>Bacteria</taxon>
        <taxon>Pseudomonadati</taxon>
        <taxon>Planctomycetota</taxon>
        <taxon>Phycisphaerae</taxon>
        <taxon>Sedimentisphaerales</taxon>
        <taxon>Anaerobacaceae</taxon>
        <taxon>Anaerobaca</taxon>
    </lineage>
</organism>